<protein>
    <submittedName>
        <fullName evidence="3">Adenylate/guanylate cyclase domain-containing protein</fullName>
    </submittedName>
</protein>
<evidence type="ECO:0000313" key="3">
    <source>
        <dbReference type="EMBL" id="AWK87909.1"/>
    </source>
</evidence>
<dbReference type="CDD" id="cd07302">
    <property type="entry name" value="CHD"/>
    <property type="match status" value="1"/>
</dbReference>
<dbReference type="KEGG" id="azz:DEW08_07545"/>
<feature type="domain" description="Guanylate cyclase" evidence="2">
    <location>
        <begin position="220"/>
        <end position="355"/>
    </location>
</feature>
<dbReference type="InterPro" id="IPR029787">
    <property type="entry name" value="Nucleotide_cyclase"/>
</dbReference>
<reference evidence="4" key="1">
    <citation type="submission" date="2018-05" db="EMBL/GenBank/DDBJ databases">
        <title>Azospirillum thermophila sp. nov., a novel isolated from hot spring.</title>
        <authorList>
            <person name="Zhao Z."/>
        </authorList>
    </citation>
    <scope>NUCLEOTIDE SEQUENCE [LARGE SCALE GENOMIC DNA]</scope>
    <source>
        <strain evidence="4">CFH 70021</strain>
    </source>
</reference>
<evidence type="ECO:0000259" key="2">
    <source>
        <dbReference type="PROSITE" id="PS50125"/>
    </source>
</evidence>
<dbReference type="EMBL" id="CP029353">
    <property type="protein sequence ID" value="AWK87909.1"/>
    <property type="molecule type" value="Genomic_DNA"/>
</dbReference>
<evidence type="ECO:0000313" key="4">
    <source>
        <dbReference type="Proteomes" id="UP000245629"/>
    </source>
</evidence>
<name>A0A2S2CTV8_9PROT</name>
<gene>
    <name evidence="3" type="ORF">DEW08_07545</name>
</gene>
<dbReference type="SUPFAM" id="SSF55073">
    <property type="entry name" value="Nucleotide cyclase"/>
    <property type="match status" value="1"/>
</dbReference>
<dbReference type="Pfam" id="PF00211">
    <property type="entry name" value="Guanylate_cyc"/>
    <property type="match status" value="1"/>
</dbReference>
<dbReference type="OrthoDB" id="9762462at2"/>
<feature type="region of interest" description="Disordered" evidence="1">
    <location>
        <begin position="407"/>
        <end position="430"/>
    </location>
</feature>
<dbReference type="InterPro" id="IPR050697">
    <property type="entry name" value="Adenylyl/Guanylyl_Cyclase_3/4"/>
</dbReference>
<dbReference type="GO" id="GO:0035556">
    <property type="term" value="P:intracellular signal transduction"/>
    <property type="evidence" value="ECO:0007669"/>
    <property type="project" value="InterPro"/>
</dbReference>
<organism evidence="3 4">
    <name type="scientific">Azospirillum thermophilum</name>
    <dbReference type="NCBI Taxonomy" id="2202148"/>
    <lineage>
        <taxon>Bacteria</taxon>
        <taxon>Pseudomonadati</taxon>
        <taxon>Pseudomonadota</taxon>
        <taxon>Alphaproteobacteria</taxon>
        <taxon>Rhodospirillales</taxon>
        <taxon>Azospirillaceae</taxon>
        <taxon>Azospirillum</taxon>
    </lineage>
</organism>
<dbReference type="GO" id="GO:0004016">
    <property type="term" value="F:adenylate cyclase activity"/>
    <property type="evidence" value="ECO:0007669"/>
    <property type="project" value="UniProtKB-ARBA"/>
</dbReference>
<sequence>MPAPLPAPPAARDPAAIIDWLLREGREVPDIPALVDAFCRRLIDAGVPLWRGVWALQLLHPQIRSMLYYWRRGRQAVETVTRPHGTEVTEAYLTNPFAALIEDQAEGLRYRLEVMEPPWPYPILGELRAQGATDYVAMALLFTGGRRNAMSFASDRPGGFSTGDLALLDAALPALGAVLEAMVLRRLAATVLDTYVGHRTGARILSGDIRRGTGANVRAVLWYCDLRGFTPLADRLPREELIALLNGYFESMGGAVEAHGGEILKFVGDAMLALFPLEDGDSDGARAAAAALDAATDALARMDQQNAERAAWGQPVLECGIALHLGEVMYGNIGSATRLDFTIIGPAVNLVTRIEGLCERLGQRVLASAAVAAALPPGGRSRHVLAPLGAHPVKGLRDPVAVFGLAGTAHPHPHPHPALPAGGAPGAGPP</sequence>
<dbReference type="SMART" id="SM00044">
    <property type="entry name" value="CYCc"/>
    <property type="match status" value="1"/>
</dbReference>
<dbReference type="PROSITE" id="PS50125">
    <property type="entry name" value="GUANYLATE_CYCLASE_2"/>
    <property type="match status" value="1"/>
</dbReference>
<dbReference type="InterPro" id="IPR001054">
    <property type="entry name" value="A/G_cyclase"/>
</dbReference>
<dbReference type="Gene3D" id="3.30.70.1230">
    <property type="entry name" value="Nucleotide cyclase"/>
    <property type="match status" value="1"/>
</dbReference>
<dbReference type="GO" id="GO:0006171">
    <property type="term" value="P:cAMP biosynthetic process"/>
    <property type="evidence" value="ECO:0007669"/>
    <property type="project" value="TreeGrafter"/>
</dbReference>
<keyword evidence="4" id="KW-1185">Reference proteome</keyword>
<proteinExistence type="predicted"/>
<evidence type="ECO:0000256" key="1">
    <source>
        <dbReference type="SAM" id="MobiDB-lite"/>
    </source>
</evidence>
<dbReference type="PANTHER" id="PTHR43081:SF11">
    <property type="entry name" value="BLR2264 PROTEIN"/>
    <property type="match status" value="1"/>
</dbReference>
<accession>A0A2S2CTV8</accession>
<dbReference type="PANTHER" id="PTHR43081">
    <property type="entry name" value="ADENYLATE CYCLASE, TERMINAL-DIFFERENTIATION SPECIFIC-RELATED"/>
    <property type="match status" value="1"/>
</dbReference>
<dbReference type="Proteomes" id="UP000245629">
    <property type="component" value="Chromosome 2"/>
</dbReference>
<dbReference type="AlphaFoldDB" id="A0A2S2CTV8"/>